<dbReference type="Proteomes" id="UP000516117">
    <property type="component" value="Chromosome"/>
</dbReference>
<dbReference type="KEGG" id="tdf:H9L22_10290"/>
<dbReference type="EMBL" id="CP060789">
    <property type="protein sequence ID" value="QNP54697.1"/>
    <property type="molecule type" value="Genomic_DNA"/>
</dbReference>
<name>A0A7H0H2D1_9ACTN</name>
<dbReference type="InterPro" id="IPR036188">
    <property type="entry name" value="FAD/NAD-bd_sf"/>
</dbReference>
<dbReference type="Pfam" id="PF01266">
    <property type="entry name" value="DAO"/>
    <property type="match status" value="1"/>
</dbReference>
<evidence type="ECO:0000313" key="2">
    <source>
        <dbReference type="EMBL" id="QNP54697.1"/>
    </source>
</evidence>
<evidence type="ECO:0000313" key="3">
    <source>
        <dbReference type="Proteomes" id="UP000516117"/>
    </source>
</evidence>
<proteinExistence type="predicted"/>
<protein>
    <submittedName>
        <fullName evidence="2">FAD-binding oxidoreductase</fullName>
    </submittedName>
</protein>
<evidence type="ECO:0000259" key="1">
    <source>
        <dbReference type="Pfam" id="PF01266"/>
    </source>
</evidence>
<accession>A0A7H0H2D1</accession>
<dbReference type="Gene3D" id="3.30.9.10">
    <property type="entry name" value="D-Amino Acid Oxidase, subunit A, domain 2"/>
    <property type="match status" value="1"/>
</dbReference>
<sequence>MAHDVVVLGATIAGLTLARRLARRGFDVVVIDPNVEGRSAAVGHGVAAIGHASTVATMDHAYGPGVVQEHLVRNLAGMAAIRKLHPEATEVPLYDSSLPGGSSRETREVARRFQEAGGVAEVVNGPDGALVRTTALVLDPVAYAATLRAAAVKAGAQVVHGTTVTHLTRNEGATRIYFRSNLAWAREPGMISGHAVVDTLGVSPWGRAARIGPAQWVPVINCRVPDPVADVTLRDSATAWMVRPTSDDGILVLGRKTTLSGIDGAVDELSAWVLDEFGATDIVPGRLAIDPSDHGRPVVGASAIPGGFYARGNGRGELMNGTASAHYLAGLIADPRSSGTALPPTSQLRAFGMRRLRRR</sequence>
<dbReference type="PANTHER" id="PTHR13847">
    <property type="entry name" value="SARCOSINE DEHYDROGENASE-RELATED"/>
    <property type="match status" value="1"/>
</dbReference>
<organism evidence="2 3">
    <name type="scientific">Tessaracoccus defluvii</name>
    <dbReference type="NCBI Taxonomy" id="1285901"/>
    <lineage>
        <taxon>Bacteria</taxon>
        <taxon>Bacillati</taxon>
        <taxon>Actinomycetota</taxon>
        <taxon>Actinomycetes</taxon>
        <taxon>Propionibacteriales</taxon>
        <taxon>Propionibacteriaceae</taxon>
        <taxon>Tessaracoccus</taxon>
    </lineage>
</organism>
<feature type="domain" description="FAD dependent oxidoreductase" evidence="1">
    <location>
        <begin position="4"/>
        <end position="330"/>
    </location>
</feature>
<keyword evidence="3" id="KW-1185">Reference proteome</keyword>
<reference evidence="2 3" key="1">
    <citation type="submission" date="2020-08" db="EMBL/GenBank/DDBJ databases">
        <title>Genome sequence of Tessaracoccus defluvii JCM 17540T.</title>
        <authorList>
            <person name="Hyun D.-W."/>
            <person name="Bae J.-W."/>
        </authorList>
    </citation>
    <scope>NUCLEOTIDE SEQUENCE [LARGE SCALE GENOMIC DNA]</scope>
    <source>
        <strain evidence="2 3">JCM 17540</strain>
    </source>
</reference>
<dbReference type="Gene3D" id="3.50.50.60">
    <property type="entry name" value="FAD/NAD(P)-binding domain"/>
    <property type="match status" value="2"/>
</dbReference>
<dbReference type="RefSeq" id="WP_187719835.1">
    <property type="nucleotide sequence ID" value="NZ_BAABBL010000008.1"/>
</dbReference>
<gene>
    <name evidence="2" type="ORF">H9L22_10290</name>
</gene>
<dbReference type="InterPro" id="IPR006076">
    <property type="entry name" value="FAD-dep_OxRdtase"/>
</dbReference>
<dbReference type="SUPFAM" id="SSF51905">
    <property type="entry name" value="FAD/NAD(P)-binding domain"/>
    <property type="match status" value="1"/>
</dbReference>
<dbReference type="AlphaFoldDB" id="A0A7H0H2D1"/>
<dbReference type="GO" id="GO:0005737">
    <property type="term" value="C:cytoplasm"/>
    <property type="evidence" value="ECO:0007669"/>
    <property type="project" value="TreeGrafter"/>
</dbReference>